<dbReference type="Pfam" id="PF05962">
    <property type="entry name" value="HutD"/>
    <property type="match status" value="1"/>
</dbReference>
<dbReference type="CDD" id="cd20293">
    <property type="entry name" value="cupin_HutD_N"/>
    <property type="match status" value="1"/>
</dbReference>
<dbReference type="Gene3D" id="2.60.120.10">
    <property type="entry name" value="Jelly Rolls"/>
    <property type="match status" value="1"/>
</dbReference>
<dbReference type="AlphaFoldDB" id="A0A5C0ASZ6"/>
<dbReference type="PANTHER" id="PTHR37943">
    <property type="entry name" value="PROTEIN VES"/>
    <property type="match status" value="1"/>
</dbReference>
<dbReference type="RefSeq" id="WP_148812364.1">
    <property type="nucleotide sequence ID" value="NZ_CP043046.1"/>
</dbReference>
<evidence type="ECO:0000313" key="3">
    <source>
        <dbReference type="Proteomes" id="UP000325161"/>
    </source>
</evidence>
<dbReference type="Proteomes" id="UP000325161">
    <property type="component" value="Chromosome"/>
</dbReference>
<accession>A0A5C0ASZ6</accession>
<feature type="region of interest" description="Disordered" evidence="1">
    <location>
        <begin position="15"/>
        <end position="38"/>
    </location>
</feature>
<dbReference type="InterPro" id="IPR010282">
    <property type="entry name" value="Uncharacterised_HutD/Ves"/>
</dbReference>
<name>A0A5C0ASZ6_9BURK</name>
<dbReference type="OrthoDB" id="9800082at2"/>
<organism evidence="2 3">
    <name type="scientific">Pigmentiphaga aceris</name>
    <dbReference type="NCBI Taxonomy" id="1940612"/>
    <lineage>
        <taxon>Bacteria</taxon>
        <taxon>Pseudomonadati</taxon>
        <taxon>Pseudomonadota</taxon>
        <taxon>Betaproteobacteria</taxon>
        <taxon>Burkholderiales</taxon>
        <taxon>Alcaligenaceae</taxon>
        <taxon>Pigmentiphaga</taxon>
    </lineage>
</organism>
<dbReference type="KEGG" id="pacr:FXN63_02015"/>
<reference evidence="2 3" key="1">
    <citation type="submission" date="2019-08" db="EMBL/GenBank/DDBJ databases">
        <title>Amphibian skin-associated Pigmentiphaga: genome sequence and occurrence across geography and hosts.</title>
        <authorList>
            <person name="Bletz M.C."/>
            <person name="Bunk B."/>
            <person name="Sproeer C."/>
            <person name="Biwer P."/>
            <person name="Reiter S."/>
            <person name="Rabemananjara F.C.E."/>
            <person name="Schulz S."/>
            <person name="Overmann J."/>
            <person name="Vences M."/>
        </authorList>
    </citation>
    <scope>NUCLEOTIDE SEQUENCE [LARGE SCALE GENOMIC DNA]</scope>
    <source>
        <strain evidence="2 3">Mada1488</strain>
    </source>
</reference>
<dbReference type="InterPro" id="IPR011051">
    <property type="entry name" value="RmlC_Cupin_sf"/>
</dbReference>
<sequence length="211" mass="22163">MSAVRVGWLHELPAEPWKNGGGTTRTLAQGGPDAQGKPGWRVSLADIARDGAYSSFVGQQRHSLILNGEGVDLADGDTQLALRRHQPVAYAGAPAWDATLVDGPVRALNVMVDETRFGASIESVVESVTSAQQVSASEVRLIVAFNQEGQLDAADTSLRLHAGEFAVDTTAIEPFLLAQAGTAQAGTLALIRIWPLADTAPGLASPRKTDS</sequence>
<protein>
    <submittedName>
        <fullName evidence="2">HutD family protein</fullName>
    </submittedName>
</protein>
<evidence type="ECO:0000256" key="1">
    <source>
        <dbReference type="SAM" id="MobiDB-lite"/>
    </source>
</evidence>
<dbReference type="PANTHER" id="PTHR37943:SF1">
    <property type="entry name" value="PROTEIN VES"/>
    <property type="match status" value="1"/>
</dbReference>
<proteinExistence type="predicted"/>
<gene>
    <name evidence="2" type="ORF">FXN63_02015</name>
</gene>
<keyword evidence="3" id="KW-1185">Reference proteome</keyword>
<dbReference type="EMBL" id="CP043046">
    <property type="protein sequence ID" value="QEI04754.1"/>
    <property type="molecule type" value="Genomic_DNA"/>
</dbReference>
<dbReference type="SUPFAM" id="SSF51182">
    <property type="entry name" value="RmlC-like cupins"/>
    <property type="match status" value="1"/>
</dbReference>
<dbReference type="InterPro" id="IPR014710">
    <property type="entry name" value="RmlC-like_jellyroll"/>
</dbReference>
<evidence type="ECO:0000313" key="2">
    <source>
        <dbReference type="EMBL" id="QEI04754.1"/>
    </source>
</evidence>